<dbReference type="AlphaFoldDB" id="A0A518ERM0"/>
<protein>
    <submittedName>
        <fullName evidence="3">YHS domain protein</fullName>
    </submittedName>
</protein>
<evidence type="ECO:0000313" key="3">
    <source>
        <dbReference type="EMBL" id="QDV06748.1"/>
    </source>
</evidence>
<dbReference type="OrthoDB" id="344729at2"/>
<evidence type="ECO:0000256" key="2">
    <source>
        <dbReference type="SAM" id="SignalP"/>
    </source>
</evidence>
<keyword evidence="4" id="KW-1185">Reference proteome</keyword>
<feature type="region of interest" description="Disordered" evidence="1">
    <location>
        <begin position="192"/>
        <end position="216"/>
    </location>
</feature>
<accession>A0A518ERM0</accession>
<dbReference type="EMBL" id="CP036434">
    <property type="protein sequence ID" value="QDV06748.1"/>
    <property type="molecule type" value="Genomic_DNA"/>
</dbReference>
<dbReference type="NCBIfam" id="NF041384">
    <property type="entry name" value="YHS_seleno_dom"/>
    <property type="match status" value="1"/>
</dbReference>
<sequence precursor="true">MKHLIRSRALVAPSVLACLVALPQAAQGQVTSAAGVVMATTATWQTPVDKPVDKPVEKPVDKTGDYNVDKKGLALDGYDPVAYFQEFGGQAKKGDKSITTKHEGVIYRFSSEANKKAFLADPSRFLPMYGGWCAWAMADGKGDKVEIDPKSFTIEDGRLYVFFDGFFADTRKSWKKKGGAPKLKTMADTNWTRLSGEAARAGDTPKPAPKPADKKK</sequence>
<organism evidence="3 4">
    <name type="scientific">Saltatorellus ferox</name>
    <dbReference type="NCBI Taxonomy" id="2528018"/>
    <lineage>
        <taxon>Bacteria</taxon>
        <taxon>Pseudomonadati</taxon>
        <taxon>Planctomycetota</taxon>
        <taxon>Planctomycetia</taxon>
        <taxon>Planctomycetia incertae sedis</taxon>
        <taxon>Saltatorellus</taxon>
    </lineage>
</organism>
<feature type="signal peptide" evidence="2">
    <location>
        <begin position="1"/>
        <end position="28"/>
    </location>
</feature>
<gene>
    <name evidence="3" type="ORF">Poly30_22630</name>
</gene>
<keyword evidence="2" id="KW-0732">Signal</keyword>
<reference evidence="3 4" key="1">
    <citation type="submission" date="2019-02" db="EMBL/GenBank/DDBJ databases">
        <title>Deep-cultivation of Planctomycetes and their phenomic and genomic characterization uncovers novel biology.</title>
        <authorList>
            <person name="Wiegand S."/>
            <person name="Jogler M."/>
            <person name="Boedeker C."/>
            <person name="Pinto D."/>
            <person name="Vollmers J."/>
            <person name="Rivas-Marin E."/>
            <person name="Kohn T."/>
            <person name="Peeters S.H."/>
            <person name="Heuer A."/>
            <person name="Rast P."/>
            <person name="Oberbeckmann S."/>
            <person name="Bunk B."/>
            <person name="Jeske O."/>
            <person name="Meyerdierks A."/>
            <person name="Storesund J.E."/>
            <person name="Kallscheuer N."/>
            <person name="Luecker S."/>
            <person name="Lage O.M."/>
            <person name="Pohl T."/>
            <person name="Merkel B.J."/>
            <person name="Hornburger P."/>
            <person name="Mueller R.-W."/>
            <person name="Bruemmer F."/>
            <person name="Labrenz M."/>
            <person name="Spormann A.M."/>
            <person name="Op den Camp H."/>
            <person name="Overmann J."/>
            <person name="Amann R."/>
            <person name="Jetten M.S.M."/>
            <person name="Mascher T."/>
            <person name="Medema M.H."/>
            <person name="Devos D.P."/>
            <person name="Kaster A.-K."/>
            <person name="Ovreas L."/>
            <person name="Rohde M."/>
            <person name="Galperin M.Y."/>
            <person name="Jogler C."/>
        </authorList>
    </citation>
    <scope>NUCLEOTIDE SEQUENCE [LARGE SCALE GENOMIC DNA]</scope>
    <source>
        <strain evidence="3 4">Poly30</strain>
    </source>
</reference>
<feature type="chain" id="PRO_5021909539" evidence="2">
    <location>
        <begin position="29"/>
        <end position="216"/>
    </location>
</feature>
<evidence type="ECO:0000256" key="1">
    <source>
        <dbReference type="SAM" id="MobiDB-lite"/>
    </source>
</evidence>
<proteinExistence type="predicted"/>
<evidence type="ECO:0000313" key="4">
    <source>
        <dbReference type="Proteomes" id="UP000320390"/>
    </source>
</evidence>
<dbReference type="RefSeq" id="WP_145197198.1">
    <property type="nucleotide sequence ID" value="NZ_CP036434.1"/>
</dbReference>
<name>A0A518ERM0_9BACT</name>
<dbReference type="Proteomes" id="UP000320390">
    <property type="component" value="Chromosome"/>
</dbReference>